<reference evidence="6" key="1">
    <citation type="submission" date="2023-04" db="EMBL/GenBank/DDBJ databases">
        <authorList>
            <person name="Vijverberg K."/>
            <person name="Xiong W."/>
            <person name="Schranz E."/>
        </authorList>
    </citation>
    <scope>NUCLEOTIDE SEQUENCE</scope>
</reference>
<evidence type="ECO:0000256" key="3">
    <source>
        <dbReference type="ARBA" id="ARBA00022679"/>
    </source>
</evidence>
<dbReference type="EMBL" id="OX465077">
    <property type="protein sequence ID" value="CAI9269241.1"/>
    <property type="molecule type" value="Genomic_DNA"/>
</dbReference>
<dbReference type="InterPro" id="IPR002213">
    <property type="entry name" value="UDP_glucos_trans"/>
</dbReference>
<dbReference type="GO" id="GO:0080043">
    <property type="term" value="F:quercetin 3-O-glucosyltransferase activity"/>
    <property type="evidence" value="ECO:0007669"/>
    <property type="project" value="TreeGrafter"/>
</dbReference>
<evidence type="ECO:0000256" key="2">
    <source>
        <dbReference type="ARBA" id="ARBA00022676"/>
    </source>
</evidence>
<dbReference type="Proteomes" id="UP001177003">
    <property type="component" value="Chromosome 1"/>
</dbReference>
<dbReference type="EC" id="2.4.1.-" evidence="5"/>
<evidence type="ECO:0000313" key="7">
    <source>
        <dbReference type="Proteomes" id="UP001177003"/>
    </source>
</evidence>
<organism evidence="6 7">
    <name type="scientific">Lactuca saligna</name>
    <name type="common">Willowleaf lettuce</name>
    <dbReference type="NCBI Taxonomy" id="75948"/>
    <lineage>
        <taxon>Eukaryota</taxon>
        <taxon>Viridiplantae</taxon>
        <taxon>Streptophyta</taxon>
        <taxon>Embryophyta</taxon>
        <taxon>Tracheophyta</taxon>
        <taxon>Spermatophyta</taxon>
        <taxon>Magnoliopsida</taxon>
        <taxon>eudicotyledons</taxon>
        <taxon>Gunneridae</taxon>
        <taxon>Pentapetalae</taxon>
        <taxon>asterids</taxon>
        <taxon>campanulids</taxon>
        <taxon>Asterales</taxon>
        <taxon>Asteraceae</taxon>
        <taxon>Cichorioideae</taxon>
        <taxon>Cichorieae</taxon>
        <taxon>Lactucinae</taxon>
        <taxon>Lactuca</taxon>
    </lineage>
</organism>
<dbReference type="GO" id="GO:0080044">
    <property type="term" value="F:quercetin 7-O-glucosyltransferase activity"/>
    <property type="evidence" value="ECO:0007669"/>
    <property type="project" value="TreeGrafter"/>
</dbReference>
<name>A0AA35V962_LACSI</name>
<dbReference type="AlphaFoldDB" id="A0AA35V962"/>
<accession>A0AA35V962</accession>
<proteinExistence type="inferred from homology"/>
<dbReference type="Gene3D" id="3.40.50.2000">
    <property type="entry name" value="Glycogen Phosphorylase B"/>
    <property type="match status" value="2"/>
</dbReference>
<comment type="similarity">
    <text evidence="1 4">Belongs to the UDP-glycosyltransferase family.</text>
</comment>
<evidence type="ECO:0000313" key="6">
    <source>
        <dbReference type="EMBL" id="CAI9269241.1"/>
    </source>
</evidence>
<gene>
    <name evidence="6" type="ORF">LSALG_LOCUS9623</name>
</gene>
<evidence type="ECO:0000256" key="5">
    <source>
        <dbReference type="RuleBase" id="RU362057"/>
    </source>
</evidence>
<keyword evidence="3 4" id="KW-0808">Transferase</keyword>
<keyword evidence="7" id="KW-1185">Reference proteome</keyword>
<dbReference type="PROSITE" id="PS00375">
    <property type="entry name" value="UDPGT"/>
    <property type="match status" value="1"/>
</dbReference>
<dbReference type="SUPFAM" id="SSF53756">
    <property type="entry name" value="UDP-Glycosyltransferase/glycogen phosphorylase"/>
    <property type="match status" value="1"/>
</dbReference>
<dbReference type="PANTHER" id="PTHR11926">
    <property type="entry name" value="GLUCOSYL/GLUCURONOSYL TRANSFERASES"/>
    <property type="match status" value="1"/>
</dbReference>
<dbReference type="FunFam" id="3.40.50.2000:FF:000027">
    <property type="entry name" value="Glycosyltransferase"/>
    <property type="match status" value="1"/>
</dbReference>
<dbReference type="CDD" id="cd03784">
    <property type="entry name" value="GT1_Gtf-like"/>
    <property type="match status" value="1"/>
</dbReference>
<dbReference type="InterPro" id="IPR035595">
    <property type="entry name" value="UDP_glycos_trans_CS"/>
</dbReference>
<protein>
    <recommendedName>
        <fullName evidence="5">Glycosyltransferase</fullName>
        <ecNumber evidence="5">2.4.1.-</ecNumber>
    </recommendedName>
</protein>
<dbReference type="Pfam" id="PF00201">
    <property type="entry name" value="UDPGT"/>
    <property type="match status" value="1"/>
</dbReference>
<dbReference type="PANTHER" id="PTHR11926:SF1383">
    <property type="entry name" value="UDP-GLUCURONOSYL_UDP-GLUCOSYLTRANSFERASE, UDP-GLYCOSYLTRANSFERASE FAMILY"/>
    <property type="match status" value="1"/>
</dbReference>
<evidence type="ECO:0000256" key="1">
    <source>
        <dbReference type="ARBA" id="ARBA00009995"/>
    </source>
</evidence>
<sequence>MDAGEKRYHRLRLESSSNGLRIPQASVRFDDQPAIVHGYQIKSSMNQMELLTLKSPSFGSSANYKAPYSSTKAQSHIKCMLKLATLLHHKGLLITFVNTELNHKQLLNSGGLKSFDDETGFEFKTIPDCVSVPEGSPRYQYEVSKSVLTKLLAPFLDLVDTLESQVTCLIADGMMPFTVDAAEKLKVPIVHFWTFSACAFMGYYQAPNLIEKELIPLKDESYLTNGYLDTAIDWIPGLEGFRLKDLPGYIRIANPNDEDYNFVIACINATRKVPNIIIHTFEALESTVIKALQSMIPHVYTIGPLELLLNPINLEEETTKLDIKGYSLWKEEDDCLKWLQSKEPHSVVYVNFGSLISVSLEQLIEFGWGLVNSNQDFLWIIRPNLVVGESSTLPSALKDMIKKKGFIASWCSQEKVLNHPSVGVFLTHCGWGSTIESLSAGVPMLCWPYLWDQPTNCRKICTEWEVGMEIGSNVNRDEVEMLTRKMIKGPKGKQMRNKAMEWKKKIEIATGHNGSSSLNVETLANDIDMFSRN</sequence>
<keyword evidence="2 4" id="KW-0328">Glycosyltransferase</keyword>
<evidence type="ECO:0000256" key="4">
    <source>
        <dbReference type="RuleBase" id="RU003718"/>
    </source>
</evidence>
<dbReference type="FunFam" id="3.40.50.2000:FF:000065">
    <property type="entry name" value="Glycosyltransferase"/>
    <property type="match status" value="1"/>
</dbReference>